<accession>A0AAX4IGI8</accession>
<dbReference type="EMBL" id="CP137308">
    <property type="protein sequence ID" value="WQF82029.1"/>
    <property type="molecule type" value="Genomic_DNA"/>
</dbReference>
<dbReference type="RefSeq" id="XP_062779253.1">
    <property type="nucleotide sequence ID" value="XM_062923202.1"/>
</dbReference>
<dbReference type="AlphaFoldDB" id="A0AAX4IGI8"/>
<feature type="region of interest" description="Disordered" evidence="1">
    <location>
        <begin position="1"/>
        <end position="30"/>
    </location>
</feature>
<evidence type="ECO:0000313" key="2">
    <source>
        <dbReference type="EMBL" id="WQF82029.1"/>
    </source>
</evidence>
<organism evidence="2 3">
    <name type="scientific">Colletotrichum destructivum</name>
    <dbReference type="NCBI Taxonomy" id="34406"/>
    <lineage>
        <taxon>Eukaryota</taxon>
        <taxon>Fungi</taxon>
        <taxon>Dikarya</taxon>
        <taxon>Ascomycota</taxon>
        <taxon>Pezizomycotina</taxon>
        <taxon>Sordariomycetes</taxon>
        <taxon>Hypocreomycetidae</taxon>
        <taxon>Glomerellales</taxon>
        <taxon>Glomerellaceae</taxon>
        <taxon>Colletotrichum</taxon>
        <taxon>Colletotrichum destructivum species complex</taxon>
    </lineage>
</organism>
<sequence length="118" mass="12711">MCFTDTLPQPSDSSVTHPVSSPPSTTTDSLPITAASSVLRPRPGPPCCVLAIFDHVCRFAILPPPTPVLPRWREGLSRLLSRPSIRRPAACSALAILHTDDPNGKLPDNTLIAHQESR</sequence>
<dbReference type="Proteomes" id="UP001322277">
    <property type="component" value="Chromosome 4"/>
</dbReference>
<dbReference type="KEGG" id="cdet:87943546"/>
<keyword evidence="3" id="KW-1185">Reference proteome</keyword>
<protein>
    <submittedName>
        <fullName evidence="2">Uncharacterized protein</fullName>
    </submittedName>
</protein>
<name>A0AAX4IGI8_9PEZI</name>
<evidence type="ECO:0000313" key="3">
    <source>
        <dbReference type="Proteomes" id="UP001322277"/>
    </source>
</evidence>
<feature type="compositionally biased region" description="Low complexity" evidence="1">
    <location>
        <begin position="10"/>
        <end position="29"/>
    </location>
</feature>
<evidence type="ECO:0000256" key="1">
    <source>
        <dbReference type="SAM" id="MobiDB-lite"/>
    </source>
</evidence>
<proteinExistence type="predicted"/>
<dbReference type="GeneID" id="87943546"/>
<gene>
    <name evidence="2" type="ORF">CDEST_07043</name>
</gene>
<reference evidence="3" key="1">
    <citation type="journal article" date="2023" name="bioRxiv">
        <title>Complete genome of the Medicago anthracnose fungus, Colletotrichum destructivum, reveals a mini-chromosome-like region within a core chromosome.</title>
        <authorList>
            <person name="Lapalu N."/>
            <person name="Simon A."/>
            <person name="Lu A."/>
            <person name="Plaumann P.-L."/>
            <person name="Amselem J."/>
            <person name="Pigne S."/>
            <person name="Auger A."/>
            <person name="Koch C."/>
            <person name="Dallery J.-F."/>
            <person name="O'Connell R.J."/>
        </authorList>
    </citation>
    <scope>NUCLEOTIDE SEQUENCE [LARGE SCALE GENOMIC DNA]</scope>
    <source>
        <strain evidence="3">CBS 520.97</strain>
    </source>
</reference>